<dbReference type="Proteomes" id="UP000248214">
    <property type="component" value="Unassembled WGS sequence"/>
</dbReference>
<keyword evidence="1" id="KW-1133">Transmembrane helix</keyword>
<dbReference type="AlphaFoldDB" id="A0A323T949"/>
<keyword evidence="1" id="KW-0472">Membrane</keyword>
<feature type="transmembrane region" description="Helical" evidence="1">
    <location>
        <begin position="78"/>
        <end position="99"/>
    </location>
</feature>
<dbReference type="RefSeq" id="WP_110611434.1">
    <property type="nucleotide sequence ID" value="NZ_PDOD01000005.1"/>
</dbReference>
<feature type="domain" description="Potassium channel" evidence="2">
    <location>
        <begin position="45"/>
        <end position="123"/>
    </location>
</feature>
<dbReference type="InterPro" id="IPR013099">
    <property type="entry name" value="K_chnl_dom"/>
</dbReference>
<accession>A0A323T949</accession>
<keyword evidence="1" id="KW-0812">Transmembrane</keyword>
<evidence type="ECO:0000259" key="2">
    <source>
        <dbReference type="Pfam" id="PF07885"/>
    </source>
</evidence>
<feature type="transmembrane region" description="Helical" evidence="1">
    <location>
        <begin position="106"/>
        <end position="124"/>
    </location>
</feature>
<dbReference type="OrthoDB" id="9813518at2"/>
<dbReference type="EMBL" id="PDOD01000005">
    <property type="protein sequence ID" value="PYZ91979.1"/>
    <property type="molecule type" value="Genomic_DNA"/>
</dbReference>
<dbReference type="Gene3D" id="1.10.287.70">
    <property type="match status" value="1"/>
</dbReference>
<reference evidence="3 4" key="1">
    <citation type="submission" date="2017-10" db="EMBL/GenBank/DDBJ databases">
        <title>Bacillus sp. nov., a halophilic bacterium isolated from a Keqin Lake.</title>
        <authorList>
            <person name="Wang H."/>
        </authorList>
    </citation>
    <scope>NUCLEOTIDE SEQUENCE [LARGE SCALE GENOMIC DNA]</scope>
    <source>
        <strain evidence="3 4">KQ-12</strain>
    </source>
</reference>
<dbReference type="SUPFAM" id="SSF81324">
    <property type="entry name" value="Voltage-gated potassium channels"/>
    <property type="match status" value="1"/>
</dbReference>
<evidence type="ECO:0000313" key="3">
    <source>
        <dbReference type="EMBL" id="PYZ91979.1"/>
    </source>
</evidence>
<gene>
    <name evidence="3" type="ORF">CR194_17425</name>
</gene>
<feature type="transmembrane region" description="Helical" evidence="1">
    <location>
        <begin position="35"/>
        <end position="58"/>
    </location>
</feature>
<protein>
    <submittedName>
        <fullName evidence="3">Metal transporter</fullName>
    </submittedName>
</protein>
<sequence>MISSLLIGFTIIFLIVNLYYFFTNKSYKGSYLNSALMIKLFLVLTMLTFGFAFLYYLLSLEAPVLKVNDPTDDSVNVTFGKALYFSGVTILSVGYGDFVPIGSARFFSLIQASLGLLLPAAYVMKALSNSNDNKNKDD</sequence>
<evidence type="ECO:0000256" key="1">
    <source>
        <dbReference type="SAM" id="Phobius"/>
    </source>
</evidence>
<feature type="transmembrane region" description="Helical" evidence="1">
    <location>
        <begin position="6"/>
        <end position="23"/>
    </location>
</feature>
<comment type="caution">
    <text evidence="3">The sequence shown here is derived from an EMBL/GenBank/DDBJ whole genome shotgun (WGS) entry which is preliminary data.</text>
</comment>
<organism evidence="3 4">
    <name type="scientific">Salipaludibacillus keqinensis</name>
    <dbReference type="NCBI Taxonomy" id="2045207"/>
    <lineage>
        <taxon>Bacteria</taxon>
        <taxon>Bacillati</taxon>
        <taxon>Bacillota</taxon>
        <taxon>Bacilli</taxon>
        <taxon>Bacillales</taxon>
        <taxon>Bacillaceae</taxon>
    </lineage>
</organism>
<proteinExistence type="predicted"/>
<name>A0A323T949_9BACI</name>
<dbReference type="Pfam" id="PF07885">
    <property type="entry name" value="Ion_trans_2"/>
    <property type="match status" value="1"/>
</dbReference>
<keyword evidence="4" id="KW-1185">Reference proteome</keyword>
<evidence type="ECO:0000313" key="4">
    <source>
        <dbReference type="Proteomes" id="UP000248214"/>
    </source>
</evidence>